<comment type="caution">
    <text evidence="7">The sequence shown here is derived from an EMBL/GenBank/DDBJ whole genome shotgun (WGS) entry which is preliminary data.</text>
</comment>
<sequence>MSTQTSDWKTTPVGTIDTRATKPKPWWVKVLSARATQILILDVVLFIFFTVLTGGLFASLPSIQSLLLTGTEALLLALGLTMLLGAGVFDLSLGANLVLSSVVGATVMKAIVQPTLTGEPTGSLGGGITAGAIAAIATGAIFGLVNGLLIAYARMNALIATLGTLGIGMGLAYIISGGADLGGLPVEIQSGFGLAALGPIPLPTIIALLVAAVLYFIVRYTRFGMRTLAIGSSRPSAERVGIKVKQHLLRLAITAGALAGVAGLISIAHFAGTSINGHANDALNAVTAAVIGGTLLEGGRISILGTVWGTALAVILQGGLVMIGVSSYFQLMAVGIVLIIAVGLDGISYRRRQRS</sequence>
<accession>A0ABW7QE29</accession>
<dbReference type="PANTHER" id="PTHR32196">
    <property type="entry name" value="ABC TRANSPORTER PERMEASE PROTEIN YPHD-RELATED-RELATED"/>
    <property type="match status" value="1"/>
</dbReference>
<evidence type="ECO:0000256" key="5">
    <source>
        <dbReference type="ARBA" id="ARBA00023136"/>
    </source>
</evidence>
<feature type="transmembrane region" description="Helical" evidence="6">
    <location>
        <begin position="303"/>
        <end position="323"/>
    </location>
</feature>
<gene>
    <name evidence="7" type="ORF">ACH3VR_22555</name>
</gene>
<dbReference type="RefSeq" id="WP_397558592.1">
    <property type="nucleotide sequence ID" value="NZ_JBIQWL010000017.1"/>
</dbReference>
<feature type="transmembrane region" description="Helical" evidence="6">
    <location>
        <begin position="157"/>
        <end position="176"/>
    </location>
</feature>
<feature type="transmembrane region" description="Helical" evidence="6">
    <location>
        <begin position="196"/>
        <end position="218"/>
    </location>
</feature>
<name>A0ABW7QE29_9MICO</name>
<proteinExistence type="predicted"/>
<dbReference type="InterPro" id="IPR001851">
    <property type="entry name" value="ABC_transp_permease"/>
</dbReference>
<keyword evidence="5 6" id="KW-0472">Membrane</keyword>
<evidence type="ECO:0000313" key="7">
    <source>
        <dbReference type="EMBL" id="MFH8253166.1"/>
    </source>
</evidence>
<feature type="transmembrane region" description="Helical" evidence="6">
    <location>
        <begin position="277"/>
        <end position="296"/>
    </location>
</feature>
<keyword evidence="3 6" id="KW-0812">Transmembrane</keyword>
<evidence type="ECO:0000313" key="8">
    <source>
        <dbReference type="Proteomes" id="UP001610861"/>
    </source>
</evidence>
<evidence type="ECO:0000256" key="2">
    <source>
        <dbReference type="ARBA" id="ARBA00022475"/>
    </source>
</evidence>
<keyword evidence="8" id="KW-1185">Reference proteome</keyword>
<evidence type="ECO:0000256" key="4">
    <source>
        <dbReference type="ARBA" id="ARBA00022989"/>
    </source>
</evidence>
<evidence type="ECO:0000256" key="1">
    <source>
        <dbReference type="ARBA" id="ARBA00004651"/>
    </source>
</evidence>
<feature type="transmembrane region" description="Helical" evidence="6">
    <location>
        <begin position="124"/>
        <end position="145"/>
    </location>
</feature>
<keyword evidence="2" id="KW-1003">Cell membrane</keyword>
<dbReference type="Pfam" id="PF02653">
    <property type="entry name" value="BPD_transp_2"/>
    <property type="match status" value="1"/>
</dbReference>
<evidence type="ECO:0000256" key="3">
    <source>
        <dbReference type="ARBA" id="ARBA00022692"/>
    </source>
</evidence>
<feature type="transmembrane region" description="Helical" evidence="6">
    <location>
        <begin position="248"/>
        <end position="271"/>
    </location>
</feature>
<evidence type="ECO:0000256" key="6">
    <source>
        <dbReference type="SAM" id="Phobius"/>
    </source>
</evidence>
<protein>
    <submittedName>
        <fullName evidence="7">ABC transporter permease</fullName>
    </submittedName>
</protein>
<dbReference type="PANTHER" id="PTHR32196:SF72">
    <property type="entry name" value="RIBOSE IMPORT PERMEASE PROTEIN RBSC"/>
    <property type="match status" value="1"/>
</dbReference>
<dbReference type="CDD" id="cd06579">
    <property type="entry name" value="TM_PBP1_transp_AraH_like"/>
    <property type="match status" value="1"/>
</dbReference>
<comment type="subcellular location">
    <subcellularLocation>
        <location evidence="1">Cell membrane</location>
        <topology evidence="1">Multi-pass membrane protein</topology>
    </subcellularLocation>
</comment>
<keyword evidence="4 6" id="KW-1133">Transmembrane helix</keyword>
<feature type="transmembrane region" description="Helical" evidence="6">
    <location>
        <begin position="39"/>
        <end position="60"/>
    </location>
</feature>
<feature type="transmembrane region" description="Helical" evidence="6">
    <location>
        <begin position="329"/>
        <end position="349"/>
    </location>
</feature>
<dbReference type="EMBL" id="JBIQWL010000017">
    <property type="protein sequence ID" value="MFH8253166.1"/>
    <property type="molecule type" value="Genomic_DNA"/>
</dbReference>
<reference evidence="7 8" key="1">
    <citation type="submission" date="2024-09" db="EMBL/GenBank/DDBJ databases">
        <authorList>
            <person name="Pan X."/>
        </authorList>
    </citation>
    <scope>NUCLEOTIDE SEQUENCE [LARGE SCALE GENOMIC DNA]</scope>
    <source>
        <strain evidence="7 8">B2969</strain>
    </source>
</reference>
<dbReference type="Proteomes" id="UP001610861">
    <property type="component" value="Unassembled WGS sequence"/>
</dbReference>
<organism evidence="7 8">
    <name type="scientific">Microbacterium alkaliflavum</name>
    <dbReference type="NCBI Taxonomy" id="3248839"/>
    <lineage>
        <taxon>Bacteria</taxon>
        <taxon>Bacillati</taxon>
        <taxon>Actinomycetota</taxon>
        <taxon>Actinomycetes</taxon>
        <taxon>Micrococcales</taxon>
        <taxon>Microbacteriaceae</taxon>
        <taxon>Microbacterium</taxon>
    </lineage>
</organism>
<feature type="transmembrane region" description="Helical" evidence="6">
    <location>
        <begin position="66"/>
        <end position="86"/>
    </location>
</feature>